<feature type="compositionally biased region" description="Basic residues" evidence="1">
    <location>
        <begin position="123"/>
        <end position="132"/>
    </location>
</feature>
<dbReference type="AlphaFoldDB" id="A0A9N8YP40"/>
<proteinExistence type="predicted"/>
<comment type="caution">
    <text evidence="2">The sequence shown here is derived from an EMBL/GenBank/DDBJ whole genome shotgun (WGS) entry which is preliminary data.</text>
</comment>
<feature type="region of interest" description="Disordered" evidence="1">
    <location>
        <begin position="82"/>
        <end position="101"/>
    </location>
</feature>
<feature type="region of interest" description="Disordered" evidence="1">
    <location>
        <begin position="39"/>
        <end position="63"/>
    </location>
</feature>
<gene>
    <name evidence="2" type="ORF">FMOSSE_LOCUS950</name>
</gene>
<evidence type="ECO:0000313" key="2">
    <source>
        <dbReference type="EMBL" id="CAG8442831.1"/>
    </source>
</evidence>
<reference evidence="2" key="1">
    <citation type="submission" date="2021-06" db="EMBL/GenBank/DDBJ databases">
        <authorList>
            <person name="Kallberg Y."/>
            <person name="Tangrot J."/>
            <person name="Rosling A."/>
        </authorList>
    </citation>
    <scope>NUCLEOTIDE SEQUENCE</scope>
    <source>
        <strain evidence="2">87-6 pot B 2015</strain>
    </source>
</reference>
<evidence type="ECO:0000256" key="1">
    <source>
        <dbReference type="SAM" id="MobiDB-lite"/>
    </source>
</evidence>
<dbReference type="EMBL" id="CAJVPP010000102">
    <property type="protein sequence ID" value="CAG8442831.1"/>
    <property type="molecule type" value="Genomic_DNA"/>
</dbReference>
<dbReference type="Proteomes" id="UP000789375">
    <property type="component" value="Unassembled WGS sequence"/>
</dbReference>
<keyword evidence="3" id="KW-1185">Reference proteome</keyword>
<evidence type="ECO:0000313" key="3">
    <source>
        <dbReference type="Proteomes" id="UP000789375"/>
    </source>
</evidence>
<feature type="region of interest" description="Disordered" evidence="1">
    <location>
        <begin position="123"/>
        <end position="144"/>
    </location>
</feature>
<feature type="compositionally biased region" description="Basic and acidic residues" evidence="1">
    <location>
        <begin position="85"/>
        <end position="101"/>
    </location>
</feature>
<feature type="compositionally biased region" description="Low complexity" evidence="1">
    <location>
        <begin position="39"/>
        <end position="56"/>
    </location>
</feature>
<organism evidence="2 3">
    <name type="scientific">Funneliformis mosseae</name>
    <name type="common">Endomycorrhizal fungus</name>
    <name type="synonym">Glomus mosseae</name>
    <dbReference type="NCBI Taxonomy" id="27381"/>
    <lineage>
        <taxon>Eukaryota</taxon>
        <taxon>Fungi</taxon>
        <taxon>Fungi incertae sedis</taxon>
        <taxon>Mucoromycota</taxon>
        <taxon>Glomeromycotina</taxon>
        <taxon>Glomeromycetes</taxon>
        <taxon>Glomerales</taxon>
        <taxon>Glomeraceae</taxon>
        <taxon>Funneliformis</taxon>
    </lineage>
</organism>
<name>A0A9N8YP40_FUNMO</name>
<accession>A0A9N8YP40</accession>
<sequence>MSNLSINPDINPLHPLSLRKPFRSSTGISKNNFLKLLPTSRTTSYSSPSNSSNATNEYDDGNDYNDELISYHKHCSLPVLPGETLRNDDGYDEIHSEQESGTGYRKDKFFLRLKSSIKKYLGVRKERKRHQEAHHQDGKTNPFE</sequence>
<protein>
    <submittedName>
        <fullName evidence="2">4053_t:CDS:1</fullName>
    </submittedName>
</protein>